<comment type="pathway">
    <text evidence="1 7">Cell wall biogenesis; peptidoglycan biosynthesis.</text>
</comment>
<dbReference type="SUPFAM" id="SSF141523">
    <property type="entry name" value="L,D-transpeptidase catalytic domain-like"/>
    <property type="match status" value="1"/>
</dbReference>
<dbReference type="InterPro" id="IPR005490">
    <property type="entry name" value="LD_TPept_cat_dom"/>
</dbReference>
<dbReference type="InterPro" id="IPR052905">
    <property type="entry name" value="LD-transpeptidase_YkuD-like"/>
</dbReference>
<dbReference type="Proteomes" id="UP001501725">
    <property type="component" value="Unassembled WGS sequence"/>
</dbReference>
<keyword evidence="8" id="KW-0732">Signal</keyword>
<dbReference type="PANTHER" id="PTHR41533:SF2">
    <property type="entry name" value="BLR7131 PROTEIN"/>
    <property type="match status" value="1"/>
</dbReference>
<dbReference type="InterPro" id="IPR036365">
    <property type="entry name" value="PGBD-like_sf"/>
</dbReference>
<proteinExistence type="inferred from homology"/>
<feature type="active site" description="Proton donor/acceptor" evidence="7">
    <location>
        <position position="453"/>
    </location>
</feature>
<gene>
    <name evidence="10" type="ORF">GCM10023184_33150</name>
</gene>
<dbReference type="PROSITE" id="PS52029">
    <property type="entry name" value="LD_TPASE"/>
    <property type="match status" value="1"/>
</dbReference>
<evidence type="ECO:0000256" key="2">
    <source>
        <dbReference type="ARBA" id="ARBA00005992"/>
    </source>
</evidence>
<evidence type="ECO:0000259" key="9">
    <source>
        <dbReference type="PROSITE" id="PS52029"/>
    </source>
</evidence>
<dbReference type="EMBL" id="BAABGY010000009">
    <property type="protein sequence ID" value="GAA4337356.1"/>
    <property type="molecule type" value="Genomic_DNA"/>
</dbReference>
<sequence>MKKLLLYTTLIGTLFAAACNSSAGADEAEDSGNEDAARTSKKISRRDVSITRENAYTDLFLDSNAVVQYIAENKVSDSVARRITSFYNARNYQFAWFATDGLTEQARGFWNLLDYTVEHRGDTTLRDKALLKRMNALTSEEKLRFAAGDKNALQTELKLTDHFIRYMTQYYADGQVKRKEMERFVPRKKEEALYLADSLLNKKHKDNKYYEDVNTAYAALKKELARYTDIVKKGGWPTVSGPLKGLKPGDSTAVVKVLKQRLALSGDMAPGDTTALFNDALLAGIRNFQERMGYTPTDQLTEQQLKDLNVPATVRLQQLLMNMERMRWMPVAEESGNLIVANIPEFVLHVYEGKQKAFDMNIVVGKEGSSTMMFNGDLNQVVFSPYWNVPPSIVRDEILPKLASNPGYLDGQNMEQVGNDEGGLPRIRQRPGPDNSLGRVKFLFPNSFNIYFHDTNAKSLFSKDKRAYSHGCIRLEEPEKMAQYLLRNDPSWTPDRIEEAMNSGTEKYVRLKKPVPVVITYYTAWVDERGRLNFRDDIYGHDRDLAGKMFAGNAQTAKR</sequence>
<comment type="caution">
    <text evidence="10">The sequence shown here is derived from an EMBL/GenBank/DDBJ whole genome shotgun (WGS) entry which is preliminary data.</text>
</comment>
<feature type="active site" description="Nucleophile" evidence="7">
    <location>
        <position position="472"/>
    </location>
</feature>
<evidence type="ECO:0000313" key="10">
    <source>
        <dbReference type="EMBL" id="GAA4337356.1"/>
    </source>
</evidence>
<protein>
    <recommendedName>
        <fullName evidence="9">L,D-TPase catalytic domain-containing protein</fullName>
    </recommendedName>
</protein>
<keyword evidence="3" id="KW-0808">Transferase</keyword>
<keyword evidence="5 7" id="KW-0573">Peptidoglycan synthesis</keyword>
<dbReference type="Gene3D" id="1.10.101.10">
    <property type="entry name" value="PGBD-like superfamily/PGBD"/>
    <property type="match status" value="1"/>
</dbReference>
<reference evidence="11" key="1">
    <citation type="journal article" date="2019" name="Int. J. Syst. Evol. Microbiol.">
        <title>The Global Catalogue of Microorganisms (GCM) 10K type strain sequencing project: providing services to taxonomists for standard genome sequencing and annotation.</title>
        <authorList>
            <consortium name="The Broad Institute Genomics Platform"/>
            <consortium name="The Broad Institute Genome Sequencing Center for Infectious Disease"/>
            <person name="Wu L."/>
            <person name="Ma J."/>
        </authorList>
    </citation>
    <scope>NUCLEOTIDE SEQUENCE [LARGE SCALE GENOMIC DNA]</scope>
    <source>
        <strain evidence="11">JCM 17919</strain>
    </source>
</reference>
<keyword evidence="6 7" id="KW-0961">Cell wall biogenesis/degradation</keyword>
<accession>A0ABP8HCE2</accession>
<dbReference type="InterPro" id="IPR038063">
    <property type="entry name" value="Transpep_catalytic_dom"/>
</dbReference>
<organism evidence="10 11">
    <name type="scientific">Flaviaesturariibacter amylovorans</name>
    <dbReference type="NCBI Taxonomy" id="1084520"/>
    <lineage>
        <taxon>Bacteria</taxon>
        <taxon>Pseudomonadati</taxon>
        <taxon>Bacteroidota</taxon>
        <taxon>Chitinophagia</taxon>
        <taxon>Chitinophagales</taxon>
        <taxon>Chitinophagaceae</taxon>
        <taxon>Flaviaestuariibacter</taxon>
    </lineage>
</organism>
<evidence type="ECO:0000256" key="6">
    <source>
        <dbReference type="ARBA" id="ARBA00023316"/>
    </source>
</evidence>
<dbReference type="PROSITE" id="PS51257">
    <property type="entry name" value="PROKAR_LIPOPROTEIN"/>
    <property type="match status" value="1"/>
</dbReference>
<keyword evidence="11" id="KW-1185">Reference proteome</keyword>
<evidence type="ECO:0000256" key="4">
    <source>
        <dbReference type="ARBA" id="ARBA00022960"/>
    </source>
</evidence>
<evidence type="ECO:0000256" key="8">
    <source>
        <dbReference type="SAM" id="SignalP"/>
    </source>
</evidence>
<dbReference type="InterPro" id="IPR045380">
    <property type="entry name" value="LD_TPept_scaffold_dom"/>
</dbReference>
<dbReference type="Pfam" id="PF03734">
    <property type="entry name" value="YkuD"/>
    <property type="match status" value="1"/>
</dbReference>
<evidence type="ECO:0000313" key="11">
    <source>
        <dbReference type="Proteomes" id="UP001501725"/>
    </source>
</evidence>
<evidence type="ECO:0000256" key="3">
    <source>
        <dbReference type="ARBA" id="ARBA00022679"/>
    </source>
</evidence>
<comment type="similarity">
    <text evidence="2">Belongs to the YkuD family.</text>
</comment>
<evidence type="ECO:0000256" key="5">
    <source>
        <dbReference type="ARBA" id="ARBA00022984"/>
    </source>
</evidence>
<feature type="domain" description="L,D-TPase catalytic" evidence="9">
    <location>
        <begin position="337"/>
        <end position="498"/>
    </location>
</feature>
<dbReference type="Gene3D" id="2.40.440.10">
    <property type="entry name" value="L,D-transpeptidase catalytic domain-like"/>
    <property type="match status" value="1"/>
</dbReference>
<dbReference type="Pfam" id="PF20142">
    <property type="entry name" value="Scaffold"/>
    <property type="match status" value="1"/>
</dbReference>
<feature type="chain" id="PRO_5047084146" description="L,D-TPase catalytic domain-containing protein" evidence="8">
    <location>
        <begin position="26"/>
        <end position="559"/>
    </location>
</feature>
<evidence type="ECO:0000256" key="1">
    <source>
        <dbReference type="ARBA" id="ARBA00004752"/>
    </source>
</evidence>
<dbReference type="InterPro" id="IPR036366">
    <property type="entry name" value="PGBDSf"/>
</dbReference>
<dbReference type="RefSeq" id="WP_345256895.1">
    <property type="nucleotide sequence ID" value="NZ_BAABGY010000009.1"/>
</dbReference>
<dbReference type="CDD" id="cd16913">
    <property type="entry name" value="YkuD_like"/>
    <property type="match status" value="1"/>
</dbReference>
<evidence type="ECO:0000256" key="7">
    <source>
        <dbReference type="PROSITE-ProRule" id="PRU01373"/>
    </source>
</evidence>
<dbReference type="SUPFAM" id="SSF47090">
    <property type="entry name" value="PGBD-like"/>
    <property type="match status" value="1"/>
</dbReference>
<feature type="signal peptide" evidence="8">
    <location>
        <begin position="1"/>
        <end position="25"/>
    </location>
</feature>
<name>A0ABP8HCE2_9BACT</name>
<dbReference type="PANTHER" id="PTHR41533">
    <property type="entry name" value="L,D-TRANSPEPTIDASE HI_1667-RELATED"/>
    <property type="match status" value="1"/>
</dbReference>
<keyword evidence="4 7" id="KW-0133">Cell shape</keyword>